<evidence type="ECO:0000256" key="1">
    <source>
        <dbReference type="ARBA" id="ARBA00004123"/>
    </source>
</evidence>
<evidence type="ECO:0000256" key="15">
    <source>
        <dbReference type="ARBA" id="ARBA00053977"/>
    </source>
</evidence>
<dbReference type="GO" id="GO:0022857">
    <property type="term" value="F:transmembrane transporter activity"/>
    <property type="evidence" value="ECO:0007669"/>
    <property type="project" value="InterPro"/>
</dbReference>
<dbReference type="SUPFAM" id="SSF52540">
    <property type="entry name" value="P-loop containing nucleoside triphosphate hydrolases"/>
    <property type="match status" value="1"/>
</dbReference>
<dbReference type="SUPFAM" id="SSF103473">
    <property type="entry name" value="MFS general substrate transporter"/>
    <property type="match status" value="1"/>
</dbReference>
<dbReference type="InterPro" id="IPR036187">
    <property type="entry name" value="DNA_mismatch_repair_MutS_sf"/>
</dbReference>
<feature type="compositionally biased region" description="Low complexity" evidence="20">
    <location>
        <begin position="28"/>
        <end position="53"/>
    </location>
</feature>
<proteinExistence type="inferred from homology"/>
<feature type="transmembrane region" description="Helical" evidence="21">
    <location>
        <begin position="1083"/>
        <end position="1100"/>
    </location>
</feature>
<comment type="subcellular location">
    <subcellularLocation>
        <location evidence="3">Chromosome</location>
    </subcellularLocation>
    <subcellularLocation>
        <location evidence="2">Membrane</location>
        <topology evidence="2">Multi-pass membrane protein</topology>
    </subcellularLocation>
    <subcellularLocation>
        <location evidence="1">Nucleus</location>
    </subcellularLocation>
</comment>
<dbReference type="InterPro" id="IPR011701">
    <property type="entry name" value="MFS"/>
</dbReference>
<reference evidence="23 24" key="1">
    <citation type="submission" date="2015-03" db="EMBL/GenBank/DDBJ databases">
        <title>RNA-seq based gene annotation and comparative genomics of four Zymoseptoria species reveal species-specific pathogenicity related genes and transposable element activity.</title>
        <authorList>
            <person name="Grandaubert J."/>
            <person name="Bhattacharyya A."/>
            <person name="Stukenbrock E.H."/>
        </authorList>
    </citation>
    <scope>NUCLEOTIDE SEQUENCE [LARGE SCALE GENOMIC DNA]</scope>
    <source>
        <strain evidence="23 24">Zb18110</strain>
    </source>
</reference>
<comment type="caution">
    <text evidence="23">The sequence shown here is derived from an EMBL/GenBank/DDBJ whole genome shotgun (WGS) entry which is preliminary data.</text>
</comment>
<dbReference type="InterPro" id="IPR020846">
    <property type="entry name" value="MFS_dom"/>
</dbReference>
<dbReference type="GO" id="GO:0005524">
    <property type="term" value="F:ATP binding"/>
    <property type="evidence" value="ECO:0007669"/>
    <property type="project" value="UniProtKB-KW"/>
</dbReference>
<evidence type="ECO:0000256" key="20">
    <source>
        <dbReference type="SAM" id="MobiDB-lite"/>
    </source>
</evidence>
<dbReference type="GO" id="GO:0005634">
    <property type="term" value="C:nucleus"/>
    <property type="evidence" value="ECO:0007669"/>
    <property type="project" value="UniProtKB-SubCell"/>
</dbReference>
<feature type="transmembrane region" description="Helical" evidence="21">
    <location>
        <begin position="1354"/>
        <end position="1376"/>
    </location>
</feature>
<evidence type="ECO:0000256" key="11">
    <source>
        <dbReference type="ARBA" id="ARBA00023136"/>
    </source>
</evidence>
<keyword evidence="5" id="KW-0158">Chromosome</keyword>
<dbReference type="Pfam" id="PF07690">
    <property type="entry name" value="MFS_1"/>
    <property type="match status" value="1"/>
</dbReference>
<dbReference type="FunFam" id="1.20.1250.20:FF:000011">
    <property type="entry name" value="MFS multidrug transporter, putative"/>
    <property type="match status" value="1"/>
</dbReference>
<evidence type="ECO:0000256" key="7">
    <source>
        <dbReference type="ARBA" id="ARBA00022741"/>
    </source>
</evidence>
<keyword evidence="13" id="KW-0469">Meiosis</keyword>
<feature type="transmembrane region" description="Helical" evidence="21">
    <location>
        <begin position="1383"/>
        <end position="1408"/>
    </location>
</feature>
<dbReference type="InterPro" id="IPR007696">
    <property type="entry name" value="DNA_mismatch_repair_MutS_core"/>
</dbReference>
<keyword evidence="7" id="KW-0547">Nucleotide-binding</keyword>
<keyword evidence="6 21" id="KW-0812">Transmembrane</keyword>
<feature type="transmembrane region" description="Helical" evidence="21">
    <location>
        <begin position="1420"/>
        <end position="1441"/>
    </location>
</feature>
<dbReference type="EMBL" id="LAFY01000299">
    <property type="protein sequence ID" value="KJY00964.1"/>
    <property type="molecule type" value="Genomic_DNA"/>
</dbReference>
<feature type="transmembrane region" description="Helical" evidence="21">
    <location>
        <begin position="1139"/>
        <end position="1162"/>
    </location>
</feature>
<evidence type="ECO:0000256" key="6">
    <source>
        <dbReference type="ARBA" id="ARBA00022692"/>
    </source>
</evidence>
<keyword evidence="8" id="KW-0067">ATP-binding</keyword>
<dbReference type="Pfam" id="PF00488">
    <property type="entry name" value="MutS_V"/>
    <property type="match status" value="1"/>
</dbReference>
<dbReference type="GO" id="GO:0005886">
    <property type="term" value="C:plasma membrane"/>
    <property type="evidence" value="ECO:0007669"/>
    <property type="project" value="TreeGrafter"/>
</dbReference>
<dbReference type="GO" id="GO:0051026">
    <property type="term" value="P:chiasma assembly"/>
    <property type="evidence" value="ECO:0007669"/>
    <property type="project" value="UniProtKB-ARBA"/>
</dbReference>
<feature type="domain" description="Major facilitator superfamily (MFS) profile" evidence="22">
    <location>
        <begin position="1016"/>
        <end position="1445"/>
    </location>
</feature>
<feature type="transmembrane region" description="Helical" evidence="21">
    <location>
        <begin position="1247"/>
        <end position="1266"/>
    </location>
</feature>
<evidence type="ECO:0000256" key="21">
    <source>
        <dbReference type="SAM" id="Phobius"/>
    </source>
</evidence>
<dbReference type="FunFam" id="3.40.50.300:FF:001067">
    <property type="entry name" value="DNA mismatch repair protein MSH5"/>
    <property type="match status" value="1"/>
</dbReference>
<dbReference type="Gene3D" id="1.10.1420.10">
    <property type="match status" value="1"/>
</dbReference>
<dbReference type="PANTHER" id="PTHR23502">
    <property type="entry name" value="MAJOR FACILITATOR SUPERFAMILY"/>
    <property type="match status" value="1"/>
</dbReference>
<feature type="transmembrane region" description="Helical" evidence="21">
    <location>
        <begin position="1016"/>
        <end position="1039"/>
    </location>
</feature>
<dbReference type="GO" id="GO:0030983">
    <property type="term" value="F:mismatched DNA binding"/>
    <property type="evidence" value="ECO:0007669"/>
    <property type="project" value="InterPro"/>
</dbReference>
<feature type="compositionally biased region" description="Basic residues" evidence="20">
    <location>
        <begin position="1"/>
        <end position="12"/>
    </location>
</feature>
<dbReference type="Gene3D" id="1.20.1250.20">
    <property type="entry name" value="MFS general substrate transporter like domains"/>
    <property type="match status" value="1"/>
</dbReference>
<name>A0A0F4GUR4_9PEZI</name>
<dbReference type="GO" id="GO:0005694">
    <property type="term" value="C:chromosome"/>
    <property type="evidence" value="ECO:0007669"/>
    <property type="project" value="UniProtKB-SubCell"/>
</dbReference>
<sequence length="1480" mass="162123">MPHHIQPKKRRRTTEASSSRPGRHRVPSTISVASSRARSTSQRSAISRSSSVTLAGAADEGSASQTASTQARSVITTDEGSTIATPQKYDEYDEDQESQHEIIMAVSVTDRGAVGCAYYVAQTEILYFMEDAELGGADIVDNLKLFIDPTVILVSTKCQDEVMNRLDPEARNPTASVDGRSDQTRLPYLLECRSAAQFGYEAARTKLVNLRIGQQGGPSVTYVVPGDVVTDDCGDGPEGLGSRQGQLLRLSGWINMESRLTVGCAGAVLSYIQRRRATTYLPGDRNSDAMFRVGTVEMFSLRDSMFINADTLLSLQIMSTEAHPNAQQQGPAGNKNSSGGSKEGLSVYGLFHQFAKTPQGRHLLRQYFLRPSTNLEVLTQRLDTLTVLTRSENLEVLERLTKSFAGVKNMRTATINLRKGISSGASKNRAMSNSVWYSLRLFLFSSLQIGTALQELAGGERLPICLKVAEKFDRHQLAQVGQLINDVVDFDESKIQKRTVILTGIDDNLDEAKRTYAGLEEMLSQVAVYIAQQVPSVLVSNVNVVFFPQIGFLISTELGGMAVPSTYTGPEEDPWEKVFASDTHTYFKNSNMTELDERFGDIHGQILDMEIEIVQNLSQRVLEFEDMLNATSDICGELDSFIALARGALFHSLSRPRISDDNIIDIKNGRHPLQELTVSAFVPNDTHIVGGSGQQLQEQLLSYADQSEDDPRQATGPSVLLMTGPNFSGKSVYLKQVAVIVYMAHIGCFVPADAARIGLTDKILTRIATRESVSRIQSSFMIDLQQISIALNLATRRSLLVLDEAGKGTDSNDGAGLVAGIFEHLLNRGPQCPKVLGATHFHEIFESGFLSPCPGLGFAHMEVHLDEDSSDIDGQITYLYNYRQGRSSSSFGTRCAAMNGVDHQIVQRAEELILIAARGEDLVDACAALPSSELMELTEAENLARAFLETDKFEDPRRLLEDLMSAMGSKTPLPPFGAGKDYPPLLPDREEYVVEFDGPDDPLHAQNWPLSKKLPVCITLGYVTLVASFGSSIFSAALGRVAAEFNLSTEVSVLGVSLYVLGFATGPLMWAPASELYGRKKPLLISSFGFSIFNIAVAVAKDSQTIFICRFFAGLFGACPLTCVGAVFADMFSNRQRGLAITVFSMTVFSGPLLAPFIGGFITMSYLGWRWTEYITAIMGFLGLGLSLIFLEETYPPVILCNKAADLRRRTRNWGIHGKQEEIEIDLRELLEKNLSRPLRMLVTEPIVLLISIYMAFIYGLLYLFLTFYPIVFQQIHGFNAGVGGLPFLGMIVGEILAGVLMIVLQPSYNRKLVANNNVPIPEWRLPPAIAGGVSFAIGLFWFGWTGFRADIHWIVPTLSGLCTGFGLMAIFLQCLNYLIDSYLMFAASAIGANAFLRSLAGAGFPLFARQMITGMGVQWAGTLLGCIAVILVPMPVYFWLRGAKIRERSSFAPTLPAATGAMSDKLDSDLEKSESERGL</sequence>
<evidence type="ECO:0000256" key="17">
    <source>
        <dbReference type="ARBA" id="ARBA00073549"/>
    </source>
</evidence>
<comment type="similarity">
    <text evidence="14">Belongs to the major facilitator superfamily. CAR1 family.</text>
</comment>
<evidence type="ECO:0000313" key="24">
    <source>
        <dbReference type="Proteomes" id="UP000033647"/>
    </source>
</evidence>
<keyword evidence="4" id="KW-0813">Transport</keyword>
<evidence type="ECO:0000259" key="22">
    <source>
        <dbReference type="PROSITE" id="PS50850"/>
    </source>
</evidence>
<dbReference type="PROSITE" id="PS50850">
    <property type="entry name" value="MFS"/>
    <property type="match status" value="1"/>
</dbReference>
<dbReference type="SUPFAM" id="SSF48334">
    <property type="entry name" value="DNA repair protein MutS, domain III"/>
    <property type="match status" value="1"/>
</dbReference>
<dbReference type="PANTHER" id="PTHR23502:SF31">
    <property type="entry name" value="POLYAMINE TRANSPORTER 1"/>
    <property type="match status" value="1"/>
</dbReference>
<dbReference type="GO" id="GO:0006298">
    <property type="term" value="P:mismatch repair"/>
    <property type="evidence" value="ECO:0007669"/>
    <property type="project" value="InterPro"/>
</dbReference>
<dbReference type="STRING" id="1047168.A0A0F4GUR4"/>
<dbReference type="SMART" id="SM00534">
    <property type="entry name" value="MUTSac"/>
    <property type="match status" value="1"/>
</dbReference>
<comment type="function">
    <text evidence="15">MFS transporter; part of the gene cluster that mediates the biosynthesis of cercosporin, a light-activated, non-host-selective toxin. The perylenequinone chromophore of cercosporin absorbs light energy to attain an electronically-activated triplet state and produces active oxygen species such as the hydroxyl radical, superoxide, hydrogen peroxide or singlet oxygen upon reaction with oxygen molecules. These reactive oxygen species cause damage to various cellular components including lipids, proteins and nucleic acids. Responsible for secretion and accumulation of cercosporin, but does not play any roles in self-protection against the toxicity of cercosporin.</text>
</comment>
<dbReference type="CDD" id="cd17323">
    <property type="entry name" value="MFS_Tpo1_MDR_like"/>
    <property type="match status" value="1"/>
</dbReference>
<evidence type="ECO:0000256" key="13">
    <source>
        <dbReference type="ARBA" id="ARBA00023254"/>
    </source>
</evidence>
<keyword evidence="9 21" id="KW-1133">Transmembrane helix</keyword>
<accession>A0A0F4GUR4</accession>
<feature type="region of interest" description="Disordered" evidence="20">
    <location>
        <begin position="1"/>
        <end position="79"/>
    </location>
</feature>
<evidence type="ECO:0000256" key="14">
    <source>
        <dbReference type="ARBA" id="ARBA00038347"/>
    </source>
</evidence>
<dbReference type="InterPro" id="IPR027417">
    <property type="entry name" value="P-loop_NTPase"/>
</dbReference>
<evidence type="ECO:0000256" key="9">
    <source>
        <dbReference type="ARBA" id="ARBA00022989"/>
    </source>
</evidence>
<evidence type="ECO:0000256" key="18">
    <source>
        <dbReference type="ARBA" id="ARBA00077167"/>
    </source>
</evidence>
<evidence type="ECO:0000256" key="2">
    <source>
        <dbReference type="ARBA" id="ARBA00004141"/>
    </source>
</evidence>
<evidence type="ECO:0000256" key="12">
    <source>
        <dbReference type="ARBA" id="ARBA00023242"/>
    </source>
</evidence>
<evidence type="ECO:0000256" key="4">
    <source>
        <dbReference type="ARBA" id="ARBA00022448"/>
    </source>
</evidence>
<feature type="transmembrane region" description="Helical" evidence="21">
    <location>
        <begin position="1326"/>
        <end position="1348"/>
    </location>
</feature>
<evidence type="ECO:0000256" key="3">
    <source>
        <dbReference type="ARBA" id="ARBA00004286"/>
    </source>
</evidence>
<evidence type="ECO:0000256" key="16">
    <source>
        <dbReference type="ARBA" id="ARBA00069139"/>
    </source>
</evidence>
<feature type="compositionally biased region" description="Low complexity" evidence="20">
    <location>
        <begin position="62"/>
        <end position="71"/>
    </location>
</feature>
<gene>
    <name evidence="23" type="ORF">TI39_contig307g00078</name>
</gene>
<evidence type="ECO:0000256" key="5">
    <source>
        <dbReference type="ARBA" id="ARBA00022454"/>
    </source>
</evidence>
<dbReference type="OrthoDB" id="29596at2759"/>
<dbReference type="InterPro" id="IPR036259">
    <property type="entry name" value="MFS_trans_sf"/>
</dbReference>
<evidence type="ECO:0000256" key="19">
    <source>
        <dbReference type="ARBA" id="ARBA00077470"/>
    </source>
</evidence>
<dbReference type="Pfam" id="PF05192">
    <property type="entry name" value="MutS_III"/>
    <property type="match status" value="1"/>
</dbReference>
<feature type="transmembrane region" description="Helical" evidence="21">
    <location>
        <begin position="1112"/>
        <end position="1132"/>
    </location>
</feature>
<keyword evidence="10" id="KW-0238">DNA-binding</keyword>
<dbReference type="InterPro" id="IPR000432">
    <property type="entry name" value="DNA_mismatch_repair_MutS_C"/>
</dbReference>
<feature type="transmembrane region" description="Helical" evidence="21">
    <location>
        <begin position="1286"/>
        <end position="1305"/>
    </location>
</feature>
<organism evidence="23 24">
    <name type="scientific">Zymoseptoria brevis</name>
    <dbReference type="NCBI Taxonomy" id="1047168"/>
    <lineage>
        <taxon>Eukaryota</taxon>
        <taxon>Fungi</taxon>
        <taxon>Dikarya</taxon>
        <taxon>Ascomycota</taxon>
        <taxon>Pezizomycotina</taxon>
        <taxon>Dothideomycetes</taxon>
        <taxon>Dothideomycetidae</taxon>
        <taxon>Mycosphaerellales</taxon>
        <taxon>Mycosphaerellaceae</taxon>
        <taxon>Zymoseptoria</taxon>
    </lineage>
</organism>
<dbReference type="CDD" id="cd03281">
    <property type="entry name" value="ABC_MSH5_euk"/>
    <property type="match status" value="1"/>
</dbReference>
<evidence type="ECO:0000313" key="23">
    <source>
        <dbReference type="EMBL" id="KJY00964.1"/>
    </source>
</evidence>
<evidence type="ECO:0000256" key="8">
    <source>
        <dbReference type="ARBA" id="ARBA00022840"/>
    </source>
</evidence>
<dbReference type="Gene3D" id="3.40.50.300">
    <property type="entry name" value="P-loop containing nucleotide triphosphate hydrolases"/>
    <property type="match status" value="1"/>
</dbReference>
<dbReference type="Proteomes" id="UP000033647">
    <property type="component" value="Unassembled WGS sequence"/>
</dbReference>
<keyword evidence="11 21" id="KW-0472">Membrane</keyword>
<feature type="transmembrane region" description="Helical" evidence="21">
    <location>
        <begin position="1051"/>
        <end position="1071"/>
    </location>
</feature>
<evidence type="ECO:0000256" key="10">
    <source>
        <dbReference type="ARBA" id="ARBA00023125"/>
    </source>
</evidence>
<protein>
    <recommendedName>
        <fullName evidence="16">Cercosporin MFS transporter CTB4</fullName>
    </recommendedName>
    <alternativeName>
        <fullName evidence="18">Cercosporin toxin biosynthesis cluster protein 4</fullName>
    </alternativeName>
    <alternativeName>
        <fullName evidence="17">DNA mismatch repair protein MSH5</fullName>
    </alternativeName>
    <alternativeName>
        <fullName evidence="19">MutS protein homolog 5</fullName>
    </alternativeName>
</protein>
<keyword evidence="12" id="KW-0539">Nucleus</keyword>
<keyword evidence="24" id="KW-1185">Reference proteome</keyword>
<dbReference type="SMART" id="SM00533">
    <property type="entry name" value="MUTSd"/>
    <property type="match status" value="1"/>
</dbReference>